<keyword evidence="2" id="KW-1185">Reference proteome</keyword>
<dbReference type="Proteomes" id="UP001157006">
    <property type="component" value="Chromosome 6"/>
</dbReference>
<dbReference type="Pfam" id="PF03087">
    <property type="entry name" value="BPS1"/>
    <property type="match status" value="1"/>
</dbReference>
<name>A0AAV1B2H1_VICFA</name>
<evidence type="ECO:0000313" key="1">
    <source>
        <dbReference type="EMBL" id="CAI8616955.1"/>
    </source>
</evidence>
<dbReference type="GO" id="GO:0048364">
    <property type="term" value="P:root development"/>
    <property type="evidence" value="ECO:0007669"/>
    <property type="project" value="InterPro"/>
</dbReference>
<dbReference type="InterPro" id="IPR004320">
    <property type="entry name" value="BPS1_pln"/>
</dbReference>
<dbReference type="PANTHER" id="PTHR33070:SF129">
    <property type="entry name" value="DUF241 DOMAIN PROTEIN"/>
    <property type="match status" value="1"/>
</dbReference>
<evidence type="ECO:0008006" key="3">
    <source>
        <dbReference type="Google" id="ProtNLM"/>
    </source>
</evidence>
<gene>
    <name evidence="1" type="ORF">VFH_VI053360</name>
</gene>
<proteinExistence type="predicted"/>
<dbReference type="EMBL" id="OX451741">
    <property type="protein sequence ID" value="CAI8616955.1"/>
    <property type="molecule type" value="Genomic_DNA"/>
</dbReference>
<sequence length="294" mass="33198">MAIIETNTKSSLHLRCNSLPSTPHPLISQFEDNLQRLKTSECASSVASPLICNKLNDMQDLHDCISKLLELPIEQQTLAQECNEKCADDLLEGSLRILDICSIAKECLLLSKENTHELQSLIRRKRGIETGFKAEGVKYMALRKNMKKQIRKALVNLKANKLIASSSNNQDNNSSPMLGFLKEAETVTISSLEHLLLFICNPKGHSNNRRWSAISMLMHSKRVVCDSQDSDTNQFEKVDAALLSLISHKSIPTENFQSYLEDLKICIQDLEIGVEQISRKLIRNRVSLLNIFNH</sequence>
<dbReference type="AlphaFoldDB" id="A0AAV1B2H1"/>
<protein>
    <recommendedName>
        <fullName evidence="3">DUF241 domain protein</fullName>
    </recommendedName>
</protein>
<organism evidence="1 2">
    <name type="scientific">Vicia faba</name>
    <name type="common">Broad bean</name>
    <name type="synonym">Faba vulgaris</name>
    <dbReference type="NCBI Taxonomy" id="3906"/>
    <lineage>
        <taxon>Eukaryota</taxon>
        <taxon>Viridiplantae</taxon>
        <taxon>Streptophyta</taxon>
        <taxon>Embryophyta</taxon>
        <taxon>Tracheophyta</taxon>
        <taxon>Spermatophyta</taxon>
        <taxon>Magnoliopsida</taxon>
        <taxon>eudicotyledons</taxon>
        <taxon>Gunneridae</taxon>
        <taxon>Pentapetalae</taxon>
        <taxon>rosids</taxon>
        <taxon>fabids</taxon>
        <taxon>Fabales</taxon>
        <taxon>Fabaceae</taxon>
        <taxon>Papilionoideae</taxon>
        <taxon>50 kb inversion clade</taxon>
        <taxon>NPAAA clade</taxon>
        <taxon>Hologalegina</taxon>
        <taxon>IRL clade</taxon>
        <taxon>Fabeae</taxon>
        <taxon>Vicia</taxon>
    </lineage>
</organism>
<reference evidence="1 2" key="1">
    <citation type="submission" date="2023-01" db="EMBL/GenBank/DDBJ databases">
        <authorList>
            <person name="Kreplak J."/>
        </authorList>
    </citation>
    <scope>NUCLEOTIDE SEQUENCE [LARGE SCALE GENOMIC DNA]</scope>
</reference>
<dbReference type="GO" id="GO:0048367">
    <property type="term" value="P:shoot system development"/>
    <property type="evidence" value="ECO:0007669"/>
    <property type="project" value="InterPro"/>
</dbReference>
<accession>A0AAV1B2H1</accession>
<evidence type="ECO:0000313" key="2">
    <source>
        <dbReference type="Proteomes" id="UP001157006"/>
    </source>
</evidence>
<dbReference type="PANTHER" id="PTHR33070">
    <property type="entry name" value="OS06G0725500 PROTEIN"/>
    <property type="match status" value="1"/>
</dbReference>